<comment type="caution">
    <text evidence="3">The sequence shown here is derived from an EMBL/GenBank/DDBJ whole genome shotgun (WGS) entry which is preliminary data.</text>
</comment>
<evidence type="ECO:0000313" key="4">
    <source>
        <dbReference type="Proteomes" id="UP001595692"/>
    </source>
</evidence>
<sequence>MRLFWLLILSCSLQPALSTQTVHRWVDSNGVVHFSDQIAAGSASETIEVNPPAPSSTPVTTITSSDSDMATAAQEPQAQPPYDITLQTPLESETLRENSGKVHFSVAISPPMTQPFQLQVLLDGAAVLRVPNQLAGDLENVDRGMHQIVIKLLDENGKILASTKETTFYLFRVSVLTQPNHQAKPKAGMN</sequence>
<evidence type="ECO:0000256" key="1">
    <source>
        <dbReference type="SAM" id="MobiDB-lite"/>
    </source>
</evidence>
<feature type="region of interest" description="Disordered" evidence="1">
    <location>
        <begin position="43"/>
        <end position="77"/>
    </location>
</feature>
<proteinExistence type="predicted"/>
<dbReference type="EMBL" id="JBHSAF010000007">
    <property type="protein sequence ID" value="MFC3913425.1"/>
    <property type="molecule type" value="Genomic_DNA"/>
</dbReference>
<evidence type="ECO:0000259" key="2">
    <source>
        <dbReference type="Pfam" id="PF13511"/>
    </source>
</evidence>
<dbReference type="RefSeq" id="WP_377151759.1">
    <property type="nucleotide sequence ID" value="NZ_JBHSAF010000007.1"/>
</dbReference>
<reference evidence="4" key="1">
    <citation type="journal article" date="2019" name="Int. J. Syst. Evol. Microbiol.">
        <title>The Global Catalogue of Microorganisms (GCM) 10K type strain sequencing project: providing services to taxonomists for standard genome sequencing and annotation.</title>
        <authorList>
            <consortium name="The Broad Institute Genomics Platform"/>
            <consortium name="The Broad Institute Genome Sequencing Center for Infectious Disease"/>
            <person name="Wu L."/>
            <person name="Ma J."/>
        </authorList>
    </citation>
    <scope>NUCLEOTIDE SEQUENCE [LARGE SCALE GENOMIC DNA]</scope>
    <source>
        <strain evidence="4">CCUG 54939</strain>
    </source>
</reference>
<keyword evidence="4" id="KW-1185">Reference proteome</keyword>
<dbReference type="InterPro" id="IPR025392">
    <property type="entry name" value="DUF4124"/>
</dbReference>
<protein>
    <submittedName>
        <fullName evidence="3">DUF4124 domain-containing protein</fullName>
    </submittedName>
</protein>
<feature type="domain" description="DUF4124" evidence="2">
    <location>
        <begin position="9"/>
        <end position="59"/>
    </location>
</feature>
<organism evidence="3 4">
    <name type="scientific">Pseudaeromonas sharmana</name>
    <dbReference type="NCBI Taxonomy" id="328412"/>
    <lineage>
        <taxon>Bacteria</taxon>
        <taxon>Pseudomonadati</taxon>
        <taxon>Pseudomonadota</taxon>
        <taxon>Gammaproteobacteria</taxon>
        <taxon>Aeromonadales</taxon>
        <taxon>Aeromonadaceae</taxon>
        <taxon>Pseudaeromonas</taxon>
    </lineage>
</organism>
<evidence type="ECO:0000313" key="3">
    <source>
        <dbReference type="EMBL" id="MFC3913425.1"/>
    </source>
</evidence>
<dbReference type="Pfam" id="PF13511">
    <property type="entry name" value="DUF4124"/>
    <property type="match status" value="1"/>
</dbReference>
<gene>
    <name evidence="3" type="ORF">ACFOSS_08110</name>
</gene>
<name>A0ABV8CMK7_9GAMM</name>
<dbReference type="Proteomes" id="UP001595692">
    <property type="component" value="Unassembled WGS sequence"/>
</dbReference>
<accession>A0ABV8CMK7</accession>
<feature type="compositionally biased region" description="Low complexity" evidence="1">
    <location>
        <begin position="56"/>
        <end position="65"/>
    </location>
</feature>